<name>A3K6X0_SAGS3</name>
<organism evidence="1 2">
    <name type="scientific">Sagittula stellata (strain ATCC 700073 / DSM 11524 / E-37)</name>
    <dbReference type="NCBI Taxonomy" id="388399"/>
    <lineage>
        <taxon>Bacteria</taxon>
        <taxon>Pseudomonadati</taxon>
        <taxon>Pseudomonadota</taxon>
        <taxon>Alphaproteobacteria</taxon>
        <taxon>Rhodobacterales</taxon>
        <taxon>Roseobacteraceae</taxon>
        <taxon>Sagittula</taxon>
    </lineage>
</organism>
<gene>
    <name evidence="1" type="ORF">SSE37_12906</name>
</gene>
<dbReference type="eggNOG" id="ENOG5033CSD">
    <property type="taxonomic scope" value="Bacteria"/>
</dbReference>
<sequence length="125" mass="12593">MTDPRDDTMPGSAGDLSAFFEAARAEAPVPDGDFMARLTADALAEMPVPGARVAPQGGGPGLWDQVRGALGGWIGMTGLAAACAAGIWIGVNPPATLDAFWGGSADLGEMGVDPLSGFELAMMEG</sequence>
<protein>
    <recommendedName>
        <fullName evidence="3">Dihydroorotate dehydrogenase</fullName>
    </recommendedName>
</protein>
<evidence type="ECO:0000313" key="1">
    <source>
        <dbReference type="EMBL" id="EBA07097.1"/>
    </source>
</evidence>
<evidence type="ECO:0008006" key="3">
    <source>
        <dbReference type="Google" id="ProtNLM"/>
    </source>
</evidence>
<dbReference type="Proteomes" id="UP000005713">
    <property type="component" value="Unassembled WGS sequence"/>
</dbReference>
<comment type="caution">
    <text evidence="1">The sequence shown here is derived from an EMBL/GenBank/DDBJ whole genome shotgun (WGS) entry which is preliminary data.</text>
</comment>
<accession>A3K6X0</accession>
<reference evidence="1 2" key="1">
    <citation type="submission" date="2006-06" db="EMBL/GenBank/DDBJ databases">
        <authorList>
            <person name="Moran M.A."/>
            <person name="Ferriera S."/>
            <person name="Johnson J."/>
            <person name="Kravitz S."/>
            <person name="Beeson K."/>
            <person name="Sutton G."/>
            <person name="Rogers Y.-H."/>
            <person name="Friedman R."/>
            <person name="Frazier M."/>
            <person name="Venter J.C."/>
        </authorList>
    </citation>
    <scope>NUCLEOTIDE SEQUENCE [LARGE SCALE GENOMIC DNA]</scope>
    <source>
        <strain evidence="1 2">E-37</strain>
    </source>
</reference>
<keyword evidence="2" id="KW-1185">Reference proteome</keyword>
<proteinExistence type="predicted"/>
<evidence type="ECO:0000313" key="2">
    <source>
        <dbReference type="Proteomes" id="UP000005713"/>
    </source>
</evidence>
<dbReference type="AlphaFoldDB" id="A3K6X0"/>
<dbReference type="RefSeq" id="WP_005861249.1">
    <property type="nucleotide sequence ID" value="NZ_AAYA01000011.1"/>
</dbReference>
<dbReference type="EMBL" id="AAYA01000011">
    <property type="protein sequence ID" value="EBA07097.1"/>
    <property type="molecule type" value="Genomic_DNA"/>
</dbReference>